<sequence length="329" mass="36041">MELKARVLIVGGGAIGGLFAWRLSLSRDVTVSIVCRSNYTQVKNSGYLISSAQFGSAVYRPKGVYQSVDQAVQTEGSSYDYVIVALKALPNIYDSSERIAAAVGPNTMVILFQNGIGIEEPFAKRFPNNPLVSSVSFVSVKQENQGELRHGGFSLLAAGLHNAPRSLAERYHDRLQFLFAAFESQGVSCMIEADIQPYRWQKHILNGSTNPVSVICGGSSCQEMVKNPHCKWLLEQSMAEIFLLGKTVTGKSFPGVDGIVDPQSATDYIKSIPVPVYTSMLVDSQCKRPMERDVILKNPIALAEKHGVDVPHMRALYALTTMIEEGYSK</sequence>
<evidence type="ECO:0000256" key="3">
    <source>
        <dbReference type="ARBA" id="ARBA00023002"/>
    </source>
</evidence>
<keyword evidence="8" id="KW-1185">Reference proteome</keyword>
<dbReference type="GO" id="GO:0005737">
    <property type="term" value="C:cytoplasm"/>
    <property type="evidence" value="ECO:0007669"/>
    <property type="project" value="TreeGrafter"/>
</dbReference>
<gene>
    <name evidence="7" type="ORF">IWW39_003012</name>
</gene>
<comment type="catalytic activity">
    <reaction evidence="4">
        <text>(R)-pantoate + NADP(+) = 2-dehydropantoate + NADPH + H(+)</text>
        <dbReference type="Rhea" id="RHEA:16233"/>
        <dbReference type="ChEBI" id="CHEBI:11561"/>
        <dbReference type="ChEBI" id="CHEBI:15378"/>
        <dbReference type="ChEBI" id="CHEBI:15980"/>
        <dbReference type="ChEBI" id="CHEBI:57783"/>
        <dbReference type="ChEBI" id="CHEBI:58349"/>
        <dbReference type="EC" id="1.1.1.169"/>
    </reaction>
</comment>
<dbReference type="Gene3D" id="3.40.50.720">
    <property type="entry name" value="NAD(P)-binding Rossmann-like Domain"/>
    <property type="match status" value="1"/>
</dbReference>
<dbReference type="Pfam" id="PF02558">
    <property type="entry name" value="ApbA"/>
    <property type="match status" value="1"/>
</dbReference>
<dbReference type="FunFam" id="1.10.1040.10:FF:000017">
    <property type="entry name" value="2-dehydropantoate 2-reductase"/>
    <property type="match status" value="1"/>
</dbReference>
<dbReference type="InterPro" id="IPR013332">
    <property type="entry name" value="KPR_N"/>
</dbReference>
<evidence type="ECO:0000256" key="4">
    <source>
        <dbReference type="RuleBase" id="RU362068"/>
    </source>
</evidence>
<feature type="domain" description="Ketopantoate reductase N-terminal" evidence="5">
    <location>
        <begin position="7"/>
        <end position="154"/>
    </location>
</feature>
<keyword evidence="2 4" id="KW-0521">NADP</keyword>
<evidence type="ECO:0000259" key="5">
    <source>
        <dbReference type="Pfam" id="PF02558"/>
    </source>
</evidence>
<dbReference type="Gene3D" id="1.10.1040.10">
    <property type="entry name" value="N-(1-d-carboxylethyl)-l-norvaline Dehydrogenase, domain 2"/>
    <property type="match status" value="1"/>
</dbReference>
<evidence type="ECO:0000259" key="6">
    <source>
        <dbReference type="Pfam" id="PF08546"/>
    </source>
</evidence>
<reference evidence="7" key="1">
    <citation type="submission" date="2022-07" db="EMBL/GenBank/DDBJ databases">
        <title>Phylogenomic reconstructions and comparative analyses of Kickxellomycotina fungi.</title>
        <authorList>
            <person name="Reynolds N.K."/>
            <person name="Stajich J.E."/>
            <person name="Barry K."/>
            <person name="Grigoriev I.V."/>
            <person name="Crous P."/>
            <person name="Smith M.E."/>
        </authorList>
    </citation>
    <scope>NUCLEOTIDE SEQUENCE</scope>
    <source>
        <strain evidence="7">CBS 109367</strain>
    </source>
</reference>
<evidence type="ECO:0000313" key="7">
    <source>
        <dbReference type="EMBL" id="KAJ2687319.1"/>
    </source>
</evidence>
<feature type="domain" description="Ketopantoate reductase C-terminal" evidence="6">
    <location>
        <begin position="194"/>
        <end position="323"/>
    </location>
</feature>
<evidence type="ECO:0000256" key="2">
    <source>
        <dbReference type="ARBA" id="ARBA00022857"/>
    </source>
</evidence>
<evidence type="ECO:0000256" key="1">
    <source>
        <dbReference type="ARBA" id="ARBA00007870"/>
    </source>
</evidence>
<dbReference type="InterPro" id="IPR051402">
    <property type="entry name" value="KPR-Related"/>
</dbReference>
<dbReference type="InterPro" id="IPR003710">
    <property type="entry name" value="ApbA"/>
</dbReference>
<accession>A0A9W8GM13</accession>
<dbReference type="GO" id="GO:0008677">
    <property type="term" value="F:2-dehydropantoate 2-reductase activity"/>
    <property type="evidence" value="ECO:0007669"/>
    <property type="project" value="UniProtKB-EC"/>
</dbReference>
<dbReference type="EC" id="1.1.1.169" evidence="4"/>
<dbReference type="SUPFAM" id="SSF51735">
    <property type="entry name" value="NAD(P)-binding Rossmann-fold domains"/>
    <property type="match status" value="1"/>
</dbReference>
<proteinExistence type="inferred from homology"/>
<comment type="similarity">
    <text evidence="1 4">Belongs to the ketopantoate reductase family.</text>
</comment>
<dbReference type="PANTHER" id="PTHR21708">
    <property type="entry name" value="PROBABLE 2-DEHYDROPANTOATE 2-REDUCTASE"/>
    <property type="match status" value="1"/>
</dbReference>
<dbReference type="SUPFAM" id="SSF48179">
    <property type="entry name" value="6-phosphogluconate dehydrogenase C-terminal domain-like"/>
    <property type="match status" value="1"/>
</dbReference>
<comment type="caution">
    <text evidence="7">The sequence shown here is derived from an EMBL/GenBank/DDBJ whole genome shotgun (WGS) entry which is preliminary data.</text>
</comment>
<organism evidence="7 8">
    <name type="scientific">Coemansia spiralis</name>
    <dbReference type="NCBI Taxonomy" id="417178"/>
    <lineage>
        <taxon>Eukaryota</taxon>
        <taxon>Fungi</taxon>
        <taxon>Fungi incertae sedis</taxon>
        <taxon>Zoopagomycota</taxon>
        <taxon>Kickxellomycotina</taxon>
        <taxon>Kickxellomycetes</taxon>
        <taxon>Kickxellales</taxon>
        <taxon>Kickxellaceae</taxon>
        <taxon>Coemansia</taxon>
    </lineage>
</organism>
<dbReference type="InterPro" id="IPR013328">
    <property type="entry name" value="6PGD_dom2"/>
</dbReference>
<dbReference type="InterPro" id="IPR013752">
    <property type="entry name" value="KPA_reductase"/>
</dbReference>
<dbReference type="Pfam" id="PF08546">
    <property type="entry name" value="ApbA_C"/>
    <property type="match status" value="1"/>
</dbReference>
<comment type="function">
    <text evidence="4">Catalyzes the NADPH-dependent reduction of ketopantoate into pantoic acid.</text>
</comment>
<dbReference type="PANTHER" id="PTHR21708:SF25">
    <property type="entry name" value="PROTEIN PAM1-RELATED"/>
    <property type="match status" value="1"/>
</dbReference>
<dbReference type="InterPro" id="IPR036291">
    <property type="entry name" value="NAD(P)-bd_dom_sf"/>
</dbReference>
<keyword evidence="3 4" id="KW-0560">Oxidoreductase</keyword>
<evidence type="ECO:0000313" key="8">
    <source>
        <dbReference type="Proteomes" id="UP001151516"/>
    </source>
</evidence>
<dbReference type="NCBIfam" id="TIGR00745">
    <property type="entry name" value="apbA_panE"/>
    <property type="match status" value="1"/>
</dbReference>
<dbReference type="EMBL" id="JANBTX010000076">
    <property type="protein sequence ID" value="KAJ2687319.1"/>
    <property type="molecule type" value="Genomic_DNA"/>
</dbReference>
<dbReference type="Proteomes" id="UP001151516">
    <property type="component" value="Unassembled WGS sequence"/>
</dbReference>
<protein>
    <recommendedName>
        <fullName evidence="4">2-dehydropantoate 2-reductase</fullName>
        <ecNumber evidence="4">1.1.1.169</ecNumber>
    </recommendedName>
    <alternativeName>
        <fullName evidence="4">Ketopantoate reductase</fullName>
    </alternativeName>
</protein>
<dbReference type="OrthoDB" id="5302359at2759"/>
<dbReference type="AlphaFoldDB" id="A0A9W8GM13"/>
<dbReference type="InterPro" id="IPR008927">
    <property type="entry name" value="6-PGluconate_DH-like_C_sf"/>
</dbReference>
<name>A0A9W8GM13_9FUNG</name>
<dbReference type="GO" id="GO:0015940">
    <property type="term" value="P:pantothenate biosynthetic process"/>
    <property type="evidence" value="ECO:0007669"/>
    <property type="project" value="InterPro"/>
</dbReference>